<dbReference type="Proteomes" id="UP001623591">
    <property type="component" value="Unassembled WGS sequence"/>
</dbReference>
<gene>
    <name evidence="1" type="ORF">ACJDUG_08840</name>
</gene>
<organism evidence="1 2">
    <name type="scientific">Candidatus Clostridium stratigraminis</name>
    <dbReference type="NCBI Taxonomy" id="3381661"/>
    <lineage>
        <taxon>Bacteria</taxon>
        <taxon>Bacillati</taxon>
        <taxon>Bacillota</taxon>
        <taxon>Clostridia</taxon>
        <taxon>Eubacteriales</taxon>
        <taxon>Clostridiaceae</taxon>
        <taxon>Clostridium</taxon>
    </lineage>
</organism>
<evidence type="ECO:0000313" key="2">
    <source>
        <dbReference type="Proteomes" id="UP001623591"/>
    </source>
</evidence>
<comment type="caution">
    <text evidence="1">The sequence shown here is derived from an EMBL/GenBank/DDBJ whole genome shotgun (WGS) entry which is preliminary data.</text>
</comment>
<name>A0ABW8T3R2_9CLOT</name>
<keyword evidence="2" id="KW-1185">Reference proteome</keyword>
<proteinExistence type="predicted"/>
<dbReference type="EMBL" id="JBJHZZ010000004">
    <property type="protein sequence ID" value="MFL0247077.1"/>
    <property type="molecule type" value="Genomic_DNA"/>
</dbReference>
<dbReference type="RefSeq" id="WP_406769525.1">
    <property type="nucleotide sequence ID" value="NZ_JBJHZZ010000004.1"/>
</dbReference>
<reference evidence="1 2" key="1">
    <citation type="submission" date="2024-11" db="EMBL/GenBank/DDBJ databases">
        <authorList>
            <person name="Heng Y.C."/>
            <person name="Lim A.C.H."/>
            <person name="Lee J.K.Y."/>
            <person name="Kittelmann S."/>
        </authorList>
    </citation>
    <scope>NUCLEOTIDE SEQUENCE [LARGE SCALE GENOMIC DNA]</scope>
    <source>
        <strain evidence="1 2">WILCCON 0185</strain>
    </source>
</reference>
<sequence length="54" mass="6388">MIENSSVVVNENLIIKFCNEIIKENTKIEKEAFKVQMDKSNNDKCLKMIDYLMF</sequence>
<evidence type="ECO:0000313" key="1">
    <source>
        <dbReference type="EMBL" id="MFL0247077.1"/>
    </source>
</evidence>
<accession>A0ABW8T3R2</accession>
<protein>
    <submittedName>
        <fullName evidence="1">Uncharacterized protein</fullName>
    </submittedName>
</protein>